<sequence length="275" mass="28936">MTCEPSRRRWSRAVGSVGVLVLCGCSLPLTLGHAEPTGPRVVFADEFDGPAGSPPSSSWRIETGGGGWGNNELQVYTDNTDNVSLDGAGNLVITARGAAMDQITSARITTQGSVEFTSGRAEARIALPAGAGLHPAFWLLGSDVDRVGWPAAGEIDVIETLNDAAEYHTGVHAPRQGTARGQEVSASGPAPFPLPGQFHTYWVERSPGRIVTGIDDLTLFTVTPADLAADSTWVFDAPFFLLLNLAVGGSWPGPPDESTPNPSTMLVDWVRVTAT</sequence>
<comment type="similarity">
    <text evidence="1">Belongs to the glycosyl hydrolase 16 family.</text>
</comment>
<keyword evidence="3" id="KW-0378">Hydrolase</keyword>
<reference evidence="3 4" key="1">
    <citation type="submission" date="2019-11" db="EMBL/GenBank/DDBJ databases">
        <authorList>
            <person name="Holert J."/>
        </authorList>
    </citation>
    <scope>NUCLEOTIDE SEQUENCE [LARGE SCALE GENOMIC DNA]</scope>
    <source>
        <strain evidence="3">BC8_1</strain>
    </source>
</reference>
<gene>
    <name evidence="3" type="primary">bglA</name>
    <name evidence="3" type="ORF">AELLOGFF_06050</name>
</gene>
<dbReference type="OrthoDB" id="9809583at2"/>
<evidence type="ECO:0000313" key="4">
    <source>
        <dbReference type="Proteomes" id="UP000430146"/>
    </source>
</evidence>
<dbReference type="EMBL" id="CACSIP010000046">
    <property type="protein sequence ID" value="CAA0132997.1"/>
    <property type="molecule type" value="Genomic_DNA"/>
</dbReference>
<organism evidence="3 4">
    <name type="scientific">Mycolicibacterium vanbaalenii</name>
    <name type="common">Mycobacterium vanbaalenii</name>
    <dbReference type="NCBI Taxonomy" id="110539"/>
    <lineage>
        <taxon>Bacteria</taxon>
        <taxon>Bacillati</taxon>
        <taxon>Actinomycetota</taxon>
        <taxon>Actinomycetes</taxon>
        <taxon>Mycobacteriales</taxon>
        <taxon>Mycobacteriaceae</taxon>
        <taxon>Mycolicibacterium</taxon>
    </lineage>
</organism>
<dbReference type="PANTHER" id="PTHR10963:SF55">
    <property type="entry name" value="GLYCOSIDE HYDROLASE FAMILY 16 PROTEIN"/>
    <property type="match status" value="1"/>
</dbReference>
<dbReference type="Gene3D" id="2.60.120.200">
    <property type="match status" value="1"/>
</dbReference>
<dbReference type="RefSeq" id="WP_159234529.1">
    <property type="nucleotide sequence ID" value="NZ_CACSIP010000046.1"/>
</dbReference>
<evidence type="ECO:0000259" key="2">
    <source>
        <dbReference type="PROSITE" id="PS51762"/>
    </source>
</evidence>
<evidence type="ECO:0000256" key="1">
    <source>
        <dbReference type="ARBA" id="ARBA00006865"/>
    </source>
</evidence>
<accession>A0A5S9R889</accession>
<protein>
    <submittedName>
        <fullName evidence="3">Beta-glucanase</fullName>
        <ecNumber evidence="3">3.2.1.73</ecNumber>
    </submittedName>
</protein>
<dbReference type="Pfam" id="PF00722">
    <property type="entry name" value="Glyco_hydro_16"/>
    <property type="match status" value="1"/>
</dbReference>
<dbReference type="CDD" id="cd08023">
    <property type="entry name" value="GH16_laminarinase_like"/>
    <property type="match status" value="1"/>
</dbReference>
<name>A0A5S9R889_MYCVN</name>
<dbReference type="PROSITE" id="PS51762">
    <property type="entry name" value="GH16_2"/>
    <property type="match status" value="1"/>
</dbReference>
<evidence type="ECO:0000313" key="3">
    <source>
        <dbReference type="EMBL" id="CAA0132997.1"/>
    </source>
</evidence>
<proteinExistence type="inferred from homology"/>
<feature type="domain" description="GH16" evidence="2">
    <location>
        <begin position="8"/>
        <end position="275"/>
    </location>
</feature>
<dbReference type="GO" id="GO:0042972">
    <property type="term" value="F:licheninase activity"/>
    <property type="evidence" value="ECO:0007669"/>
    <property type="project" value="UniProtKB-EC"/>
</dbReference>
<keyword evidence="3" id="KW-0326">Glycosidase</keyword>
<dbReference type="InterPro" id="IPR050546">
    <property type="entry name" value="Glycosyl_Hydrlase_16"/>
</dbReference>
<dbReference type="InterPro" id="IPR000757">
    <property type="entry name" value="Beta-glucanase-like"/>
</dbReference>
<dbReference type="Proteomes" id="UP000430146">
    <property type="component" value="Unassembled WGS sequence"/>
</dbReference>
<dbReference type="PANTHER" id="PTHR10963">
    <property type="entry name" value="GLYCOSYL HYDROLASE-RELATED"/>
    <property type="match status" value="1"/>
</dbReference>
<keyword evidence="4" id="KW-1185">Reference proteome</keyword>
<dbReference type="AlphaFoldDB" id="A0A5S9R889"/>
<dbReference type="InterPro" id="IPR013320">
    <property type="entry name" value="ConA-like_dom_sf"/>
</dbReference>
<dbReference type="SUPFAM" id="SSF49899">
    <property type="entry name" value="Concanavalin A-like lectins/glucanases"/>
    <property type="match status" value="1"/>
</dbReference>
<dbReference type="EC" id="3.2.1.73" evidence="3"/>
<dbReference type="PROSITE" id="PS51257">
    <property type="entry name" value="PROKAR_LIPOPROTEIN"/>
    <property type="match status" value="1"/>
</dbReference>
<dbReference type="GO" id="GO:0005975">
    <property type="term" value="P:carbohydrate metabolic process"/>
    <property type="evidence" value="ECO:0007669"/>
    <property type="project" value="InterPro"/>
</dbReference>